<keyword evidence="1" id="KW-0812">Transmembrane</keyword>
<protein>
    <submittedName>
        <fullName evidence="2">Uncharacterized protein</fullName>
    </submittedName>
</protein>
<dbReference type="OrthoDB" id="5459213at2"/>
<dbReference type="Proteomes" id="UP000448292">
    <property type="component" value="Unassembled WGS sequence"/>
</dbReference>
<evidence type="ECO:0000313" key="2">
    <source>
        <dbReference type="EMBL" id="TVM16857.1"/>
    </source>
</evidence>
<dbReference type="RefSeq" id="WP_144303199.1">
    <property type="nucleotide sequence ID" value="NZ_QMIE01000009.1"/>
</dbReference>
<keyword evidence="3" id="KW-1185">Reference proteome</keyword>
<evidence type="ECO:0000313" key="3">
    <source>
        <dbReference type="Proteomes" id="UP000448292"/>
    </source>
</evidence>
<keyword evidence="1" id="KW-0472">Membrane</keyword>
<dbReference type="AlphaFoldDB" id="A0A7M3MDR3"/>
<organism evidence="2 3">
    <name type="scientific">Oceanidesulfovibrio indonesiensis</name>
    <dbReference type="NCBI Taxonomy" id="54767"/>
    <lineage>
        <taxon>Bacteria</taxon>
        <taxon>Pseudomonadati</taxon>
        <taxon>Thermodesulfobacteriota</taxon>
        <taxon>Desulfovibrionia</taxon>
        <taxon>Desulfovibrionales</taxon>
        <taxon>Desulfovibrionaceae</taxon>
        <taxon>Oceanidesulfovibrio</taxon>
    </lineage>
</organism>
<reference evidence="2 3" key="1">
    <citation type="submission" date="2018-06" db="EMBL/GenBank/DDBJ databases">
        <title>Complete genome of Desulfovibrio indonesiensis P37SLT.</title>
        <authorList>
            <person name="Crispim J.S."/>
            <person name="Vidigal P.M.P."/>
            <person name="Silva L.C.F."/>
            <person name="Laguardia C.N."/>
            <person name="Araujo L.C."/>
            <person name="Dias R.S."/>
            <person name="Sousa M.P."/>
            <person name="Paula S.O."/>
            <person name="Silva C."/>
        </authorList>
    </citation>
    <scope>NUCLEOTIDE SEQUENCE [LARGE SCALE GENOMIC DNA]</scope>
    <source>
        <strain evidence="2 3">P37SLT</strain>
    </source>
</reference>
<name>A0A7M3MDR3_9BACT</name>
<feature type="transmembrane region" description="Helical" evidence="1">
    <location>
        <begin position="42"/>
        <end position="61"/>
    </location>
</feature>
<keyword evidence="1" id="KW-1133">Transmembrane helix</keyword>
<gene>
    <name evidence="2" type="ORF">DPQ33_10605</name>
</gene>
<comment type="caution">
    <text evidence="2">The sequence shown here is derived from an EMBL/GenBank/DDBJ whole genome shotgun (WGS) entry which is preliminary data.</text>
</comment>
<sequence length="92" mass="10889">MEPKDIEGLSRKLDEVKEETDYQLQAFFEETRSLIQTTKKRYNRIIYALIALFLIEIYSSWKISAVEDYALLMAQHVTNLYENLIQLLMAPK</sequence>
<dbReference type="EMBL" id="QMIE01000009">
    <property type="protein sequence ID" value="TVM16857.1"/>
    <property type="molecule type" value="Genomic_DNA"/>
</dbReference>
<accession>A0A7M3MDR3</accession>
<proteinExistence type="predicted"/>
<evidence type="ECO:0000256" key="1">
    <source>
        <dbReference type="SAM" id="Phobius"/>
    </source>
</evidence>